<dbReference type="Pfam" id="PF00443">
    <property type="entry name" value="UCH"/>
    <property type="match status" value="1"/>
</dbReference>
<name>A0ABQ7GSU9_DUNSA</name>
<dbReference type="Proteomes" id="UP000815325">
    <property type="component" value="Unassembled WGS sequence"/>
</dbReference>
<feature type="domain" description="USP" evidence="2">
    <location>
        <begin position="1"/>
        <end position="226"/>
    </location>
</feature>
<evidence type="ECO:0000313" key="3">
    <source>
        <dbReference type="EMBL" id="KAF5837689.1"/>
    </source>
</evidence>
<dbReference type="PROSITE" id="PS50235">
    <property type="entry name" value="USP_3"/>
    <property type="match status" value="1"/>
</dbReference>
<dbReference type="PROSITE" id="PS00973">
    <property type="entry name" value="USP_2"/>
    <property type="match status" value="1"/>
</dbReference>
<evidence type="ECO:0000256" key="1">
    <source>
        <dbReference type="ARBA" id="ARBA00009085"/>
    </source>
</evidence>
<comment type="similarity">
    <text evidence="1">Belongs to the peptidase C19 family.</text>
</comment>
<evidence type="ECO:0000259" key="2">
    <source>
        <dbReference type="PROSITE" id="PS50235"/>
    </source>
</evidence>
<dbReference type="Gene3D" id="3.90.70.10">
    <property type="entry name" value="Cysteine proteinases"/>
    <property type="match status" value="1"/>
</dbReference>
<evidence type="ECO:0000313" key="4">
    <source>
        <dbReference type="Proteomes" id="UP000815325"/>
    </source>
</evidence>
<reference evidence="3" key="1">
    <citation type="submission" date="2017-08" db="EMBL/GenBank/DDBJ databases">
        <authorList>
            <person name="Polle J.E."/>
            <person name="Barry K."/>
            <person name="Cushman J."/>
            <person name="Schmutz J."/>
            <person name="Tran D."/>
            <person name="Hathwaick L.T."/>
            <person name="Yim W.C."/>
            <person name="Jenkins J."/>
            <person name="Mckie-Krisberg Z.M."/>
            <person name="Prochnik S."/>
            <person name="Lindquist E."/>
            <person name="Dockter R.B."/>
            <person name="Adam C."/>
            <person name="Molina H."/>
            <person name="Bunkerborg J."/>
            <person name="Jin E."/>
            <person name="Buchheim M."/>
            <person name="Magnuson J."/>
        </authorList>
    </citation>
    <scope>NUCLEOTIDE SEQUENCE</scope>
    <source>
        <strain evidence="3">CCAP 19/18</strain>
    </source>
</reference>
<dbReference type="InterPro" id="IPR028889">
    <property type="entry name" value="USP"/>
</dbReference>
<proteinExistence type="inferred from homology"/>
<gene>
    <name evidence="3" type="ORF">DUNSADRAFT_4054</name>
</gene>
<sequence length="228" mass="24554">MYRSATFALRATPFSSTGEAAEVAHASLCPSCPSLLHLPPAPPASLLPIPCPCLCPCLWPMSPQRPSLSNRSSCALASSSCGWARIVELVVPQGPRFSHPWSDSAHTPCSWLLSAWVAFSSLSLRIAAGPMPCSVDGSSSLATQETFLEASGLMIGVVCFVSFFVDGPGEYELVGFISHMGSNTSCGHYVAHIRVDGRWVIYNDEKVAESEHPPLDLGYMYMFKRVDV</sequence>
<dbReference type="InterPro" id="IPR038765">
    <property type="entry name" value="Papain-like_cys_pep_sf"/>
</dbReference>
<dbReference type="InterPro" id="IPR001394">
    <property type="entry name" value="Peptidase_C19_UCH"/>
</dbReference>
<dbReference type="SUPFAM" id="SSF54001">
    <property type="entry name" value="Cysteine proteinases"/>
    <property type="match status" value="1"/>
</dbReference>
<comment type="caution">
    <text evidence="3">The sequence shown here is derived from an EMBL/GenBank/DDBJ whole genome shotgun (WGS) entry which is preliminary data.</text>
</comment>
<protein>
    <recommendedName>
        <fullName evidence="2">USP domain-containing protein</fullName>
    </recommendedName>
</protein>
<accession>A0ABQ7GSU9</accession>
<keyword evidence="4" id="KW-1185">Reference proteome</keyword>
<dbReference type="InterPro" id="IPR018200">
    <property type="entry name" value="USP_CS"/>
</dbReference>
<dbReference type="EMBL" id="MU069607">
    <property type="protein sequence ID" value="KAF5837689.1"/>
    <property type="molecule type" value="Genomic_DNA"/>
</dbReference>
<organism evidence="3 4">
    <name type="scientific">Dunaliella salina</name>
    <name type="common">Green alga</name>
    <name type="synonym">Protococcus salinus</name>
    <dbReference type="NCBI Taxonomy" id="3046"/>
    <lineage>
        <taxon>Eukaryota</taxon>
        <taxon>Viridiplantae</taxon>
        <taxon>Chlorophyta</taxon>
        <taxon>core chlorophytes</taxon>
        <taxon>Chlorophyceae</taxon>
        <taxon>CS clade</taxon>
        <taxon>Chlamydomonadales</taxon>
        <taxon>Dunaliellaceae</taxon>
        <taxon>Dunaliella</taxon>
    </lineage>
</organism>